<dbReference type="Proteomes" id="UP000298484">
    <property type="component" value="Unassembled WGS sequence"/>
</dbReference>
<comment type="caution">
    <text evidence="2">The sequence shown here is derived from an EMBL/GenBank/DDBJ whole genome shotgun (WGS) entry which is preliminary data.</text>
</comment>
<dbReference type="AlphaFoldDB" id="A0A4Y9AB81"/>
<keyword evidence="1" id="KW-1133">Transmembrane helix</keyword>
<feature type="transmembrane region" description="Helical" evidence="1">
    <location>
        <begin position="129"/>
        <end position="147"/>
    </location>
</feature>
<dbReference type="EMBL" id="SRHY01000011">
    <property type="protein sequence ID" value="TFJ93046.1"/>
    <property type="molecule type" value="Genomic_DNA"/>
</dbReference>
<sequence length="366" mass="43192">MSVLQSSLLYYFIIIFTTTLVLISEKIRRTEVTHLHRLIFWSALILPVLISGLRYGIGTDYFSYGNTYFMLNNYDIIDGILNTRYEPGWIVLNHVVKFIFDDVRFLFIISALLTWFFFFKAIYTHRDKINVTVAILILLCTLYNLSFNNVRQPLAISILMLSIKPLLDRKMIKFLLITIFATCFHYTALIFLPSYWIVNSKFKQINFVKKTIVIISSLIFIIMFKPFMDFLTNNIDMFSSYSTYELDFKGIGFGNLIIKSPIIIIILLNITKMRTSNNIMYRVFFLYFMGLIFDYLGYYAAFVGRISLYFEATQIFILPAIIKIQNNKYARLLYIFIVALYFIGLFTYDIIILNHNQTIPYIWNFN</sequence>
<feature type="transmembrane region" description="Helical" evidence="1">
    <location>
        <begin position="6"/>
        <end position="23"/>
    </location>
</feature>
<dbReference type="OrthoDB" id="1649543at2"/>
<feature type="transmembrane region" description="Helical" evidence="1">
    <location>
        <begin position="248"/>
        <end position="268"/>
    </location>
</feature>
<organism evidence="2 3">
    <name type="scientific">Lentibacillus salicampi</name>
    <dbReference type="NCBI Taxonomy" id="175306"/>
    <lineage>
        <taxon>Bacteria</taxon>
        <taxon>Bacillati</taxon>
        <taxon>Bacillota</taxon>
        <taxon>Bacilli</taxon>
        <taxon>Bacillales</taxon>
        <taxon>Bacillaceae</taxon>
        <taxon>Lentibacillus</taxon>
    </lineage>
</organism>
<dbReference type="Pfam" id="PF14897">
    <property type="entry name" value="EpsG"/>
    <property type="match status" value="1"/>
</dbReference>
<reference evidence="2 3" key="1">
    <citation type="submission" date="2019-03" db="EMBL/GenBank/DDBJ databases">
        <title>Genome sequence of Lentibacillus salicampi ATCC BAA-719.</title>
        <authorList>
            <person name="Maclea K.S."/>
            <person name="Simoes Junior M."/>
        </authorList>
    </citation>
    <scope>NUCLEOTIDE SEQUENCE [LARGE SCALE GENOMIC DNA]</scope>
    <source>
        <strain evidence="2 3">ATCC BAA-719</strain>
    </source>
</reference>
<keyword evidence="3" id="KW-1185">Reference proteome</keyword>
<accession>A0A4Y9AB81</accession>
<feature type="transmembrane region" description="Helical" evidence="1">
    <location>
        <begin position="332"/>
        <end position="353"/>
    </location>
</feature>
<evidence type="ECO:0000256" key="1">
    <source>
        <dbReference type="SAM" id="Phobius"/>
    </source>
</evidence>
<name>A0A4Y9AB81_9BACI</name>
<protein>
    <submittedName>
        <fullName evidence="2">EpsG family protein</fullName>
    </submittedName>
</protein>
<evidence type="ECO:0000313" key="2">
    <source>
        <dbReference type="EMBL" id="TFJ93046.1"/>
    </source>
</evidence>
<proteinExistence type="predicted"/>
<keyword evidence="1" id="KW-0472">Membrane</keyword>
<evidence type="ECO:0000313" key="3">
    <source>
        <dbReference type="Proteomes" id="UP000298484"/>
    </source>
</evidence>
<gene>
    <name evidence="2" type="ORF">E4U82_08850</name>
</gene>
<feature type="transmembrane region" description="Helical" evidence="1">
    <location>
        <begin position="210"/>
        <end position="228"/>
    </location>
</feature>
<feature type="transmembrane region" description="Helical" evidence="1">
    <location>
        <begin position="174"/>
        <end position="198"/>
    </location>
</feature>
<dbReference type="InterPro" id="IPR049458">
    <property type="entry name" value="EpsG-like"/>
</dbReference>
<dbReference type="RefSeq" id="WP_135109840.1">
    <property type="nucleotide sequence ID" value="NZ_SRHY01000011.1"/>
</dbReference>
<feature type="transmembrane region" description="Helical" evidence="1">
    <location>
        <begin position="35"/>
        <end position="57"/>
    </location>
</feature>
<feature type="transmembrane region" description="Helical" evidence="1">
    <location>
        <begin position="306"/>
        <end position="325"/>
    </location>
</feature>
<feature type="transmembrane region" description="Helical" evidence="1">
    <location>
        <begin position="103"/>
        <end position="122"/>
    </location>
</feature>
<feature type="transmembrane region" description="Helical" evidence="1">
    <location>
        <begin position="280"/>
        <end position="300"/>
    </location>
</feature>
<keyword evidence="1" id="KW-0812">Transmembrane</keyword>